<evidence type="ECO:0000313" key="7">
    <source>
        <dbReference type="Proteomes" id="UP000078561"/>
    </source>
</evidence>
<dbReference type="SUPFAM" id="SSF54928">
    <property type="entry name" value="RNA-binding domain, RBD"/>
    <property type="match status" value="1"/>
</dbReference>
<evidence type="ECO:0000313" key="6">
    <source>
        <dbReference type="EMBL" id="SAM09116.1"/>
    </source>
</evidence>
<evidence type="ECO:0000256" key="3">
    <source>
        <dbReference type="PROSITE-ProRule" id="PRU00176"/>
    </source>
</evidence>
<feature type="domain" description="RRM" evidence="5">
    <location>
        <begin position="262"/>
        <end position="322"/>
    </location>
</feature>
<gene>
    <name evidence="6" type="primary">ABSGL_14790.1 scaffold 14966</name>
</gene>
<dbReference type="InterPro" id="IPR000504">
    <property type="entry name" value="RRM_dom"/>
</dbReference>
<feature type="region of interest" description="Disordered" evidence="4">
    <location>
        <begin position="1"/>
        <end position="37"/>
    </location>
</feature>
<dbReference type="OrthoDB" id="6159137at2759"/>
<keyword evidence="7" id="KW-1185">Reference proteome</keyword>
<reference evidence="6" key="1">
    <citation type="submission" date="2016-04" db="EMBL/GenBank/DDBJ databases">
        <authorList>
            <person name="Evans L.H."/>
            <person name="Alamgir A."/>
            <person name="Owens N."/>
            <person name="Weber N.D."/>
            <person name="Virtaneva K."/>
            <person name="Barbian K."/>
            <person name="Babar A."/>
            <person name="Rosenke K."/>
        </authorList>
    </citation>
    <scope>NUCLEOTIDE SEQUENCE [LARGE SCALE GENOMIC DNA]</scope>
    <source>
        <strain evidence="6">CBS 101.48</strain>
    </source>
</reference>
<protein>
    <recommendedName>
        <fullName evidence="5">RRM domain-containing protein</fullName>
    </recommendedName>
</protein>
<dbReference type="InParanoid" id="A0A163K9F1"/>
<dbReference type="Pfam" id="PF00076">
    <property type="entry name" value="RRM_1"/>
    <property type="match status" value="1"/>
</dbReference>
<feature type="region of interest" description="Disordered" evidence="4">
    <location>
        <begin position="204"/>
        <end position="243"/>
    </location>
</feature>
<keyword evidence="2 3" id="KW-0694">RNA-binding</keyword>
<organism evidence="6">
    <name type="scientific">Absidia glauca</name>
    <name type="common">Pin mould</name>
    <dbReference type="NCBI Taxonomy" id="4829"/>
    <lineage>
        <taxon>Eukaryota</taxon>
        <taxon>Fungi</taxon>
        <taxon>Fungi incertae sedis</taxon>
        <taxon>Mucoromycota</taxon>
        <taxon>Mucoromycotina</taxon>
        <taxon>Mucoromycetes</taxon>
        <taxon>Mucorales</taxon>
        <taxon>Cunninghamellaceae</taxon>
        <taxon>Absidia</taxon>
    </lineage>
</organism>
<sequence>MDEQPQLEDDTKKDANSVNPSSFSSQPTKTGTVVTSSPSSDHAIVYICSPNQTKQEQLRTILDHFKLRYSLHYYCDIDDKKNDGSCTTCSDENDLMAIGSIRFPTTDQVIHHLPKSMTLEAIYDLLREFGPIAQCRRLNSVNSDANDGDQVQLTAPIEDDGVVVHYFLKEHAIQSQLKLEHAFIDGDQHPTLSTVIAGIPNRGKSIMQNRQPDNSNADISSAAETSPSIKGKRKEKNRLSQHYEDQQRPLIQIEIKPTMDLCNLYVKGLSLSMTSNELFNLFKPYGRIISARVMANEKNVSKGFGFVSFSQPIEAASAMVHLYSHYSILFHEPKVPRSDHDIQQQYWSLAHSSLAGYFFSTSITLPVQLEPPTPVPPPPPPYYYYPSFPFPSYYYHPPVYYAPYVYPPPFVQRSEMQMAVQQALTNDKQQQQMVDSLMTLDEDEKQHCLQDPAYLKEKLDLLLPDSFPPP</sequence>
<dbReference type="PANTHER" id="PTHR24012">
    <property type="entry name" value="RNA BINDING PROTEIN"/>
    <property type="match status" value="1"/>
</dbReference>
<feature type="compositionally biased region" description="Polar residues" evidence="4">
    <location>
        <begin position="206"/>
        <end position="228"/>
    </location>
</feature>
<dbReference type="PROSITE" id="PS50102">
    <property type="entry name" value="RRM"/>
    <property type="match status" value="1"/>
</dbReference>
<keyword evidence="1" id="KW-0677">Repeat</keyword>
<dbReference type="GO" id="GO:0003723">
    <property type="term" value="F:RNA binding"/>
    <property type="evidence" value="ECO:0007669"/>
    <property type="project" value="UniProtKB-UniRule"/>
</dbReference>
<dbReference type="STRING" id="4829.A0A163K9F1"/>
<name>A0A163K9F1_ABSGL</name>
<dbReference type="Gene3D" id="3.30.70.330">
    <property type="match status" value="1"/>
</dbReference>
<evidence type="ECO:0000259" key="5">
    <source>
        <dbReference type="PROSITE" id="PS50102"/>
    </source>
</evidence>
<accession>A0A163K9F1</accession>
<evidence type="ECO:0000256" key="2">
    <source>
        <dbReference type="ARBA" id="ARBA00022884"/>
    </source>
</evidence>
<dbReference type="Proteomes" id="UP000078561">
    <property type="component" value="Unassembled WGS sequence"/>
</dbReference>
<feature type="compositionally biased region" description="Polar residues" evidence="4">
    <location>
        <begin position="16"/>
        <end position="37"/>
    </location>
</feature>
<evidence type="ECO:0000256" key="4">
    <source>
        <dbReference type="SAM" id="MobiDB-lite"/>
    </source>
</evidence>
<dbReference type="InterPro" id="IPR035979">
    <property type="entry name" value="RBD_domain_sf"/>
</dbReference>
<dbReference type="AlphaFoldDB" id="A0A163K9F1"/>
<evidence type="ECO:0000256" key="1">
    <source>
        <dbReference type="ARBA" id="ARBA00022737"/>
    </source>
</evidence>
<proteinExistence type="predicted"/>
<dbReference type="SMART" id="SM00360">
    <property type="entry name" value="RRM"/>
    <property type="match status" value="1"/>
</dbReference>
<dbReference type="EMBL" id="LT554985">
    <property type="protein sequence ID" value="SAM09116.1"/>
    <property type="molecule type" value="Genomic_DNA"/>
</dbReference>
<dbReference type="InterPro" id="IPR012677">
    <property type="entry name" value="Nucleotide-bd_a/b_plait_sf"/>
</dbReference>